<evidence type="ECO:0000313" key="2">
    <source>
        <dbReference type="EMBL" id="ORB65212.1"/>
    </source>
</evidence>
<keyword evidence="3" id="KW-1185">Reference proteome</keyword>
<dbReference type="Proteomes" id="UP000192411">
    <property type="component" value="Unassembled WGS sequence"/>
</dbReference>
<accession>A0A1X0JR24</accession>
<protein>
    <submittedName>
        <fullName evidence="2">Uncharacterized protein</fullName>
    </submittedName>
</protein>
<dbReference type="AlphaFoldDB" id="A0A1X0JR24"/>
<dbReference type="RefSeq" id="WP_083126113.1">
    <property type="nucleotide sequence ID" value="NZ_MVIM01000006.1"/>
</dbReference>
<feature type="coiled-coil region" evidence="1">
    <location>
        <begin position="190"/>
        <end position="300"/>
    </location>
</feature>
<keyword evidence="1" id="KW-0175">Coiled coil</keyword>
<evidence type="ECO:0000256" key="1">
    <source>
        <dbReference type="SAM" id="Coils"/>
    </source>
</evidence>
<gene>
    <name evidence="2" type="ORF">BST47_14005</name>
</gene>
<dbReference type="EMBL" id="MVIM01000006">
    <property type="protein sequence ID" value="ORB65212.1"/>
    <property type="molecule type" value="Genomic_DNA"/>
</dbReference>
<comment type="caution">
    <text evidence="2">The sequence shown here is derived from an EMBL/GenBank/DDBJ whole genome shotgun (WGS) entry which is preliminary data.</text>
</comment>
<proteinExistence type="predicted"/>
<evidence type="ECO:0000313" key="3">
    <source>
        <dbReference type="Proteomes" id="UP000192411"/>
    </source>
</evidence>
<feature type="coiled-coil region" evidence="1">
    <location>
        <begin position="367"/>
        <end position="394"/>
    </location>
</feature>
<feature type="coiled-coil region" evidence="1">
    <location>
        <begin position="117"/>
        <end position="151"/>
    </location>
</feature>
<reference evidence="2 3" key="1">
    <citation type="submission" date="2017-02" db="EMBL/GenBank/DDBJ databases">
        <title>The new phylogeny of genus Mycobacterium.</title>
        <authorList>
            <person name="Tortoli E."/>
            <person name="Trovato A."/>
            <person name="Cirillo D.M."/>
        </authorList>
    </citation>
    <scope>NUCLEOTIDE SEQUENCE [LARGE SCALE GENOMIC DNA]</scope>
    <source>
        <strain evidence="2 3">DSM 44338</strain>
    </source>
</reference>
<name>A0A1X0JR24_9MYCO</name>
<sequence length="457" mass="49689">MTTTRQHIEDLDVDRWAALTRRAAAESVAAAQRLGLQPRAEAVALAGMSERELAHHRERNGPRVPRRSLAMQLVEADHLRRVAEEQARAAHQGRLDAEAAASLARAEAEESARVATAAGERVRAVEAEAERKDAERRAERAADQQAVQQAQAEIERVRAGAAAEVAAAEEGVRAAEARARERSAERTTERAAGEQAMQQLQAEIERVRADAAAEVAAAQETVRAAEARAVERSTERTTERATGEEALQRVRRELEKVRSDAAAEVAAARGQASGDVAAAREAAEAEIAAAREAADAEVARWEAHALNMERWARGEVSTQLLTIPVPPPELRAQIWSVETTIDMLYQICHVLEVVLVEDVESPFVPDLDFTRNLTAKVQEQAKDLTQELATLATRYSDQSQAQAAAGYAEAAGDAYRALLQRIDAGVQRLGRRFHSPDAEILATITAMLADLRAQGLH</sequence>
<dbReference type="STRING" id="75922.BST47_14005"/>
<dbReference type="OrthoDB" id="4707312at2"/>
<organism evidence="2 3">
    <name type="scientific">Mycolicibacterium tusciae</name>
    <dbReference type="NCBI Taxonomy" id="75922"/>
    <lineage>
        <taxon>Bacteria</taxon>
        <taxon>Bacillati</taxon>
        <taxon>Actinomycetota</taxon>
        <taxon>Actinomycetes</taxon>
        <taxon>Mycobacteriales</taxon>
        <taxon>Mycobacteriaceae</taxon>
        <taxon>Mycolicibacterium</taxon>
    </lineage>
</organism>